<proteinExistence type="predicted"/>
<keyword evidence="2" id="KW-0614">Plasmid</keyword>
<geneLocation type="plasmid" evidence="2">
    <name>pMARC5</name>
</geneLocation>
<organism evidence="2">
    <name type="scientific">Paracoccus marcusii</name>
    <dbReference type="NCBI Taxonomy" id="59779"/>
    <lineage>
        <taxon>Bacteria</taxon>
        <taxon>Pseudomonadati</taxon>
        <taxon>Pseudomonadota</taxon>
        <taxon>Alphaproteobacteria</taxon>
        <taxon>Rhodobacterales</taxon>
        <taxon>Paracoccaceae</taxon>
        <taxon>Paracoccus</taxon>
    </lineage>
</organism>
<dbReference type="EMBL" id="JQ796371">
    <property type="protein sequence ID" value="AFQ90335.1"/>
    <property type="molecule type" value="Genomic_DNA"/>
</dbReference>
<dbReference type="AlphaFoldDB" id="J7K0D8"/>
<reference evidence="2" key="1">
    <citation type="submission" date="2012-03" db="EMBL/GenBank/DDBJ databases">
        <authorList>
            <person name="Maj A."/>
            <person name="Bartosik D."/>
            <person name="Brzuszkiewicz E."/>
            <person name="Daniel R."/>
        </authorList>
    </citation>
    <scope>NUCLEOTIDE SEQUENCE</scope>
    <source>
        <strain evidence="2">DSM 11574</strain>
        <plasmid evidence="2">pMARC5</plasmid>
    </source>
</reference>
<evidence type="ECO:0000256" key="1">
    <source>
        <dbReference type="SAM" id="MobiDB-lite"/>
    </source>
</evidence>
<name>J7K0D8_9RHOB</name>
<evidence type="ECO:0000313" key="2">
    <source>
        <dbReference type="EMBL" id="AFQ90335.1"/>
    </source>
</evidence>
<protein>
    <submittedName>
        <fullName evidence="2">Uncharacterized protein</fullName>
    </submittedName>
</protein>
<sequence>MEGWVMRPRGRDGAPGRDRHRPRPGKRRLAAQVVEDGCAALGAFDHEDLDLARDRFTGGHAQRVIDRSFIKRCACERHGRGDAEAVGARRLAPDPHVLHLVAKLRDGGVERGGIAEAGDGVVGQDIARQFDDTPCCGHDVAAFGRLEPQDGAPVLHIRRAAVEAGTEAVRVQPAVSENVCHADRNPAVLAPIDLDRLKVDAEALVRIRLLQRQDRAIAANIDWFRSGGRIPFGGGDYVIIVVAHELLLRLRPRRAEGWQSGSFGDRGADGVGTGCGVGPFAGGLGRGVHGQKRLALAGKIGSSRNMPVIGTASGVGRADVLQRQFGDNVICSDAGAQAFRGLQLHRIKCHLACIAEVQLPSAGDRQIGVGREKADREAAQLAAVIAEARLRGQGDNGRGGIDLLPLRLHSATMSARIWSRLNSSASM</sequence>
<feature type="region of interest" description="Disordered" evidence="1">
    <location>
        <begin position="1"/>
        <end position="26"/>
    </location>
</feature>
<accession>J7K0D8</accession>